<dbReference type="KEGG" id="euz:DVS28_a0340"/>
<proteinExistence type="predicted"/>
<keyword evidence="2" id="KW-1185">Reference proteome</keyword>
<protein>
    <submittedName>
        <fullName evidence="1">TgtA5 cluster protein 3</fullName>
    </submittedName>
</protein>
<reference evidence="1 2" key="1">
    <citation type="submission" date="2018-09" db="EMBL/GenBank/DDBJ databases">
        <title>Complete genome sequence of Euzebya sp. DY32-46 isolated from seawater of Pacific Ocean.</title>
        <authorList>
            <person name="Xu L."/>
            <person name="Wu Y.-H."/>
            <person name="Xu X.-W."/>
        </authorList>
    </citation>
    <scope>NUCLEOTIDE SEQUENCE [LARGE SCALE GENOMIC DNA]</scope>
    <source>
        <strain evidence="1 2">DY32-46</strain>
    </source>
</reference>
<dbReference type="InterPro" id="IPR049807">
    <property type="entry name" value="DpdD-like"/>
</dbReference>
<dbReference type="EMBL" id="CP031165">
    <property type="protein sequence ID" value="AXV05047.1"/>
    <property type="molecule type" value="Genomic_DNA"/>
</dbReference>
<dbReference type="RefSeq" id="WP_114589906.1">
    <property type="nucleotide sequence ID" value="NZ_CP031165.1"/>
</dbReference>
<organism evidence="1 2">
    <name type="scientific">Euzebya pacifica</name>
    <dbReference type="NCBI Taxonomy" id="1608957"/>
    <lineage>
        <taxon>Bacteria</taxon>
        <taxon>Bacillati</taxon>
        <taxon>Actinomycetota</taxon>
        <taxon>Nitriliruptoria</taxon>
        <taxon>Euzebyales</taxon>
    </lineage>
</organism>
<sequence>MTSVIEQFFGDGNAISPASLPTEFRAALDPWVARFESREGSAFLPRAHDGTLRWYGLTPGGNARREMEGLLIQWLGASFTDMEANRGVLDPDDPFDAWLEDELPGRVVRFEVLPRGDSTHRETVRSRLSSLVDLVDGRPDRPAFSSFRLRALIEDMHKAAGRGQRDAAAAVLGVIRDRRLVDEANLLFLRVEMLHRLHAWDELLAPTMLDRLERMRVPPGVVRAIDDAVYQRDLAEHDEAGDVDALMRLRDQIPPEVPGIAIQGGAPAGRADLIVQALLLGDRPLTVERLLNSTDDAIVIEILGHGDAAGGAGSASAPEAPTVPDLGQLYSAAGQHDHAGVLTIAERLPGPIDPFAAQTVLQAAHTLGDKGAATRALAVTSRDLGPLGNVQWTHVSIASIVEDLQARATGGAPTSWAAWLRLAADGDERAQTYEPSGDWAAADPEQVLEIVPGIEPGLLASVVGQLRSAHRDLLTGEQRADLGLTCLLALSISESRREPDRLAASEMLEDVLDGGGVVPLEDVVDVLEDLVHAHMGPSSAEWAIDVLGEVVEVAVGDDRALAARLTTRIVDELRTCWSSVNRGLYEALLDSATACGTDIPADLKHSAAAEEPLPYEHLRGKRILIYSLMERPARRAAAILRALGGGTQVHVANDHGGSDRLGSIAQNVDIAAIVTVAAKHAATDFIRAQRAPFPCLDINALGTTAILRRLARDG</sequence>
<evidence type="ECO:0000313" key="2">
    <source>
        <dbReference type="Proteomes" id="UP000264006"/>
    </source>
</evidence>
<evidence type="ECO:0000313" key="1">
    <source>
        <dbReference type="EMBL" id="AXV05047.1"/>
    </source>
</evidence>
<dbReference type="AlphaFoldDB" id="A0A346XS50"/>
<accession>A0A346XS50</accession>
<dbReference type="Proteomes" id="UP000264006">
    <property type="component" value="Chromosome"/>
</dbReference>
<dbReference type="OrthoDB" id="4759077at2"/>
<gene>
    <name evidence="1" type="ORF">DVS28_a0340</name>
</gene>
<dbReference type="NCBIfam" id="NF041061">
    <property type="entry name" value="DpdD"/>
    <property type="match status" value="1"/>
</dbReference>
<name>A0A346XS50_9ACTN</name>